<evidence type="ECO:0000256" key="2">
    <source>
        <dbReference type="ARBA" id="ARBA00022722"/>
    </source>
</evidence>
<dbReference type="InterPro" id="IPR013520">
    <property type="entry name" value="Ribonucl_H"/>
</dbReference>
<evidence type="ECO:0000256" key="4">
    <source>
        <dbReference type="ARBA" id="ARBA00022839"/>
    </source>
</evidence>
<feature type="domain" description="Exonuclease" evidence="6">
    <location>
        <begin position="22"/>
        <end position="207"/>
    </location>
</feature>
<dbReference type="KEGG" id="tti:THITH_14755"/>
<feature type="site" description="Important for substrate binding and specificity" evidence="5">
    <location>
        <position position="33"/>
    </location>
</feature>
<feature type="binding site" evidence="5">
    <location>
        <position position="190"/>
    </location>
    <ligand>
        <name>Mg(2+)</name>
        <dbReference type="ChEBI" id="CHEBI:18420"/>
        <label>2</label>
        <note>catalytic</note>
    </ligand>
</feature>
<feature type="binding site" evidence="5">
    <location>
        <position position="27"/>
    </location>
    <ligand>
        <name>Mg(2+)</name>
        <dbReference type="ChEBI" id="CHEBI:18420"/>
        <label>1</label>
        <note>catalytic</note>
    </ligand>
</feature>
<dbReference type="EC" id="3.1.13.-" evidence="5"/>
<keyword evidence="4 5" id="KW-0269">Exonuclease</keyword>
<name>W0DQR1_9GAMM</name>
<evidence type="ECO:0000313" key="7">
    <source>
        <dbReference type="EMBL" id="AHE99328.1"/>
    </source>
</evidence>
<organism evidence="7 8">
    <name type="scientific">Thioalkalivibrio paradoxus ARh 1</name>
    <dbReference type="NCBI Taxonomy" id="713585"/>
    <lineage>
        <taxon>Bacteria</taxon>
        <taxon>Pseudomonadati</taxon>
        <taxon>Pseudomonadota</taxon>
        <taxon>Gammaproteobacteria</taxon>
        <taxon>Chromatiales</taxon>
        <taxon>Ectothiorhodospiraceae</taxon>
        <taxon>Thioalkalivibrio</taxon>
    </lineage>
</organism>
<comment type="similarity">
    <text evidence="5">Belongs to the RNase T family.</text>
</comment>
<dbReference type="OrthoDB" id="9778264at2"/>
<dbReference type="EMBL" id="CP007029">
    <property type="protein sequence ID" value="AHE99328.1"/>
    <property type="molecule type" value="Genomic_DNA"/>
</dbReference>
<keyword evidence="8" id="KW-1185">Reference proteome</keyword>
<comment type="cofactor">
    <cofactor evidence="5">
        <name>Mg(2+)</name>
        <dbReference type="ChEBI" id="CHEBI:18420"/>
    </cofactor>
    <text evidence="5">Binds two Mg(2+) per subunit. The active form of the enzyme binds two Mg(2+) ions in its active site. The first Mg(2+) forms only one salt bridge with the protein.</text>
</comment>
<feature type="binding site" evidence="5">
    <location>
        <position position="27"/>
    </location>
    <ligand>
        <name>Mg(2+)</name>
        <dbReference type="ChEBI" id="CHEBI:18420"/>
        <label>2</label>
        <note>catalytic</note>
    </ligand>
</feature>
<dbReference type="InterPro" id="IPR036397">
    <property type="entry name" value="RNaseH_sf"/>
</dbReference>
<comment type="subunit">
    <text evidence="5">Homodimer.</text>
</comment>
<dbReference type="GO" id="GO:0008408">
    <property type="term" value="F:3'-5' exonuclease activity"/>
    <property type="evidence" value="ECO:0007669"/>
    <property type="project" value="TreeGrafter"/>
</dbReference>
<evidence type="ECO:0000256" key="5">
    <source>
        <dbReference type="HAMAP-Rule" id="MF_00157"/>
    </source>
</evidence>
<feature type="site" description="Important for substrate binding and specificity" evidence="5">
    <location>
        <position position="150"/>
    </location>
</feature>
<feature type="site" description="Important for substrate binding and specificity" evidence="5">
    <location>
        <position position="128"/>
    </location>
</feature>
<feature type="binding site" evidence="5">
    <location>
        <position position="185"/>
    </location>
    <ligand>
        <name>Mg(2+)</name>
        <dbReference type="ChEBI" id="CHEBI:18420"/>
        <label>2</label>
        <note>catalytic</note>
    </ligand>
</feature>
<dbReference type="PANTHER" id="PTHR30231:SF2">
    <property type="entry name" value="RIBONUCLEASE T"/>
    <property type="match status" value="1"/>
</dbReference>
<keyword evidence="3 5" id="KW-0378">Hydrolase</keyword>
<dbReference type="InterPro" id="IPR005987">
    <property type="entry name" value="RNase_T"/>
</dbReference>
<proteinExistence type="inferred from homology"/>
<keyword evidence="1 5" id="KW-0819">tRNA processing</keyword>
<dbReference type="GO" id="GO:0000287">
    <property type="term" value="F:magnesium ion binding"/>
    <property type="evidence" value="ECO:0007669"/>
    <property type="project" value="UniProtKB-UniRule"/>
</dbReference>
<feature type="active site" description="Proton donor/acceptor" evidence="5">
    <location>
        <position position="185"/>
    </location>
</feature>
<evidence type="ECO:0000256" key="3">
    <source>
        <dbReference type="ARBA" id="ARBA00022801"/>
    </source>
</evidence>
<dbReference type="GO" id="GO:0008033">
    <property type="term" value="P:tRNA processing"/>
    <property type="evidence" value="ECO:0007669"/>
    <property type="project" value="UniProtKB-KW"/>
</dbReference>
<reference evidence="7 8" key="1">
    <citation type="submission" date="2013-12" db="EMBL/GenBank/DDBJ databases">
        <authorList>
            <consortium name="DOE Joint Genome Institute"/>
            <person name="Muyzer G."/>
            <person name="Huntemann M."/>
            <person name="Han J."/>
            <person name="Chen A."/>
            <person name="Kyrpides N."/>
            <person name="Mavromatis K."/>
            <person name="Markowitz V."/>
            <person name="Palaniappan K."/>
            <person name="Ivanova N."/>
            <person name="Schaumberg A."/>
            <person name="Pati A."/>
            <person name="Liolios K."/>
            <person name="Nordberg H.P."/>
            <person name="Cantor M.N."/>
            <person name="Hua S.X."/>
            <person name="Woyke T."/>
        </authorList>
    </citation>
    <scope>NUCLEOTIDE SEQUENCE [LARGE SCALE GENOMIC DNA]</scope>
    <source>
        <strain evidence="7 8">ARh 1</strain>
    </source>
</reference>
<dbReference type="STRING" id="713585.THITH_14755"/>
<dbReference type="InterPro" id="IPR012337">
    <property type="entry name" value="RNaseH-like_sf"/>
</dbReference>
<sequence>MTEAQTLPPDARPMANRFRGFLPVVVDVETGGFDCHRHALLQVAAVFLRRGADDHLRRDRTVSLHVRPFEGALLDPKSLEVNGIDPFHPLRIAHPEDQALGRLFSEVRREVKINQCKRAILVGHNAHFDLGFVHSAAERCGIRRNPFHPFSSLDTVSLAALAYGQTVLAKAAEAAGFDWDSEAAHSAAYDAEMTADLFCAIANRWQDAAGIPEAAALLPAAPT</sequence>
<dbReference type="HAMAP" id="MF_00157">
    <property type="entry name" value="RNase_T"/>
    <property type="match status" value="1"/>
</dbReference>
<dbReference type="SUPFAM" id="SSF53098">
    <property type="entry name" value="Ribonuclease H-like"/>
    <property type="match status" value="1"/>
</dbReference>
<comment type="function">
    <text evidence="5">Trims short 3' overhangs of a variety of RNA species, leaving a one or two nucleotide 3' overhang. Responsible for the end-turnover of tRNA: specifically removes the terminal AMP residue from uncharged tRNA (tRNA-C-C-A). Also appears to be involved in tRNA biosynthesis.</text>
</comment>
<dbReference type="Pfam" id="PF00929">
    <property type="entry name" value="RNase_T"/>
    <property type="match status" value="1"/>
</dbReference>
<keyword evidence="5" id="KW-0479">Metal-binding</keyword>
<dbReference type="HOGENOM" id="CLU_082724_0_0_6"/>
<comment type="caution">
    <text evidence="5">Lacks conserved residue(s) required for the propagation of feature annotation.</text>
</comment>
<evidence type="ECO:0000256" key="1">
    <source>
        <dbReference type="ARBA" id="ARBA00022694"/>
    </source>
</evidence>
<protein>
    <recommendedName>
        <fullName evidence="5">Ribonuclease T</fullName>
        <ecNumber evidence="5">3.1.13.-</ecNumber>
    </recommendedName>
    <alternativeName>
        <fullName evidence="5">Exoribonuclease T</fullName>
        <shortName evidence="5">RNase T</shortName>
    </alternativeName>
</protein>
<evidence type="ECO:0000259" key="6">
    <source>
        <dbReference type="SMART" id="SM00479"/>
    </source>
</evidence>
<accession>W0DQR1</accession>
<dbReference type="GO" id="GO:0045004">
    <property type="term" value="P:DNA replication proofreading"/>
    <property type="evidence" value="ECO:0007669"/>
    <property type="project" value="TreeGrafter"/>
</dbReference>
<keyword evidence="2 5" id="KW-0540">Nuclease</keyword>
<dbReference type="GO" id="GO:0005829">
    <property type="term" value="C:cytosol"/>
    <property type="evidence" value="ECO:0007669"/>
    <property type="project" value="TreeGrafter"/>
</dbReference>
<dbReference type="Gene3D" id="3.30.420.10">
    <property type="entry name" value="Ribonuclease H-like superfamily/Ribonuclease H"/>
    <property type="match status" value="1"/>
</dbReference>
<dbReference type="PANTHER" id="PTHR30231">
    <property type="entry name" value="DNA POLYMERASE III SUBUNIT EPSILON"/>
    <property type="match status" value="1"/>
</dbReference>
<dbReference type="RefSeq" id="WP_006747134.1">
    <property type="nucleotide sequence ID" value="NZ_CP007029.1"/>
</dbReference>
<feature type="binding site" evidence="5">
    <location>
        <position position="29"/>
    </location>
    <ligand>
        <name>Mg(2+)</name>
        <dbReference type="ChEBI" id="CHEBI:18420"/>
        <label>2</label>
        <note>catalytic</note>
    </ligand>
</feature>
<evidence type="ECO:0000313" key="8">
    <source>
        <dbReference type="Proteomes" id="UP000005289"/>
    </source>
</evidence>
<gene>
    <name evidence="5" type="primary">rnt</name>
    <name evidence="7" type="ORF">THITH_14755</name>
</gene>
<dbReference type="AlphaFoldDB" id="W0DQR1"/>
<dbReference type="GO" id="GO:0003676">
    <property type="term" value="F:nucleic acid binding"/>
    <property type="evidence" value="ECO:0007669"/>
    <property type="project" value="InterPro"/>
</dbReference>
<dbReference type="NCBIfam" id="TIGR01298">
    <property type="entry name" value="RNaseT"/>
    <property type="match status" value="1"/>
</dbReference>
<keyword evidence="5" id="KW-0460">Magnesium</keyword>
<dbReference type="GO" id="GO:0016896">
    <property type="term" value="F:RNA exonuclease activity, producing 5'-phosphomonoesters"/>
    <property type="evidence" value="ECO:0007669"/>
    <property type="project" value="UniProtKB-UniRule"/>
</dbReference>
<dbReference type="SMART" id="SM00479">
    <property type="entry name" value="EXOIII"/>
    <property type="match status" value="1"/>
</dbReference>
<dbReference type="Proteomes" id="UP000005289">
    <property type="component" value="Chromosome"/>
</dbReference>